<dbReference type="Pfam" id="PF19876">
    <property type="entry name" value="DUF6349"/>
    <property type="match status" value="1"/>
</dbReference>
<comment type="caution">
    <text evidence="1">The sequence shown here is derived from an EMBL/GenBank/DDBJ whole genome shotgun (WGS) entry which is preliminary data.</text>
</comment>
<sequence>MKLPAHPSSDQGDLFDLLTLAEPITAPLGFTVDAYTPDEHHTACERWRIEHGTFAMSGRSHMWHCAGYDVGCNRILAGDHPTVLMTAGTRCEHYGRPRCSCVGDLLYRIHCEGCGHVTGIHAHENDAVEDHLDHCWTGWRNLPVLTQAKNGTWKIPADYPTTWQIPGAPIRTLRQPLATRHVPSRASFGGYDTGTITP</sequence>
<dbReference type="EMBL" id="VSLD01000011">
    <property type="protein sequence ID" value="TYC96606.1"/>
    <property type="molecule type" value="Genomic_DNA"/>
</dbReference>
<gene>
    <name evidence="1" type="ORF">FQ377_13865</name>
</gene>
<dbReference type="AlphaFoldDB" id="A0A5D0XKE6"/>
<dbReference type="Proteomes" id="UP000323410">
    <property type="component" value="Unassembled WGS sequence"/>
</dbReference>
<organism evidence="1 2">
    <name type="scientific">Arthrobacter echini</name>
    <dbReference type="NCBI Taxonomy" id="1529066"/>
    <lineage>
        <taxon>Bacteria</taxon>
        <taxon>Bacillati</taxon>
        <taxon>Actinomycetota</taxon>
        <taxon>Actinomycetes</taxon>
        <taxon>Micrococcales</taxon>
        <taxon>Micrococcaceae</taxon>
        <taxon>Arthrobacter</taxon>
    </lineage>
</organism>
<dbReference type="InterPro" id="IPR045930">
    <property type="entry name" value="DUF6349"/>
</dbReference>
<name>A0A5D0XKE6_9MICC</name>
<evidence type="ECO:0000313" key="1">
    <source>
        <dbReference type="EMBL" id="TYC96606.1"/>
    </source>
</evidence>
<keyword evidence="2" id="KW-1185">Reference proteome</keyword>
<dbReference type="RefSeq" id="WP_148601792.1">
    <property type="nucleotide sequence ID" value="NZ_VSLD01000011.1"/>
</dbReference>
<evidence type="ECO:0000313" key="2">
    <source>
        <dbReference type="Proteomes" id="UP000323410"/>
    </source>
</evidence>
<protein>
    <submittedName>
        <fullName evidence="1">Uncharacterized protein</fullName>
    </submittedName>
</protein>
<dbReference type="OrthoDB" id="4087418at2"/>
<proteinExistence type="predicted"/>
<reference evidence="1 2" key="1">
    <citation type="submission" date="2019-08" db="EMBL/GenBank/DDBJ databases">
        <title>Genone of Arthrobacter echini P9.</title>
        <authorList>
            <person name="Bowman J.P."/>
        </authorList>
    </citation>
    <scope>NUCLEOTIDE SEQUENCE [LARGE SCALE GENOMIC DNA]</scope>
    <source>
        <strain evidence="1 2">P9</strain>
    </source>
</reference>
<accession>A0A5D0XKE6</accession>